<dbReference type="EC" id="2.3.2.27" evidence="5"/>
<dbReference type="PROSITE" id="PS00518">
    <property type="entry name" value="ZF_RING_1"/>
    <property type="match status" value="1"/>
</dbReference>
<evidence type="ECO:0000256" key="7">
    <source>
        <dbReference type="ARBA" id="ARBA00022679"/>
    </source>
</evidence>
<dbReference type="SMART" id="SM00513">
    <property type="entry name" value="SAP"/>
    <property type="match status" value="1"/>
</dbReference>
<feature type="domain" description="SAP" evidence="22">
    <location>
        <begin position="235"/>
        <end position="269"/>
    </location>
</feature>
<evidence type="ECO:0000256" key="15">
    <source>
        <dbReference type="ARBA" id="ARBA00023242"/>
    </source>
</evidence>
<feature type="region of interest" description="Disordered" evidence="20">
    <location>
        <begin position="115"/>
        <end position="176"/>
    </location>
</feature>
<sequence>MSQPYLSIHNQKIIDVTDPSDWNTTRLPVLKSLDSALRCQICKDYYHTPVMTGCCHTFCSECIRRSLVREQKCPVCRATAQESQLRKNGAAQELVDAFRAARPLLMEVAGENVEKRRVSTGGVEDGTEDEGDGYPDLGEGGGRKRRRRRRGRIDDGGAPDGSMKSAGGRRITRGSTSGLVACPICGEFMKEIRVDSHIERGCPKESPASPRKTPPRRTPYPTPTNPPDLIPKKAFNMMKESVLRNKLHDLGIPSHGNKRTLQDRYNEWMTLWNANLDSTMPKSKKELLKELSAWDSANRVPVVEKTKAAGWTDEGWSESNKSHYNELIARAKAPRVKPE</sequence>
<evidence type="ECO:0000256" key="14">
    <source>
        <dbReference type="ARBA" id="ARBA00023204"/>
    </source>
</evidence>
<dbReference type="PROSITE" id="PS50089">
    <property type="entry name" value="ZF_RING_2"/>
    <property type="match status" value="1"/>
</dbReference>
<evidence type="ECO:0000256" key="9">
    <source>
        <dbReference type="ARBA" id="ARBA00022763"/>
    </source>
</evidence>
<dbReference type="InterPro" id="IPR017907">
    <property type="entry name" value="Znf_RING_CS"/>
</dbReference>
<dbReference type="EMBL" id="PYWC01000095">
    <property type="protein sequence ID" value="PWW72730.1"/>
    <property type="molecule type" value="Genomic_DNA"/>
</dbReference>
<evidence type="ECO:0000256" key="18">
    <source>
        <dbReference type="ARBA" id="ARBA00082369"/>
    </source>
</evidence>
<dbReference type="STRING" id="42249.A0A317SGV0"/>
<keyword evidence="24" id="KW-1185">Reference proteome</keyword>
<evidence type="ECO:0000256" key="10">
    <source>
        <dbReference type="ARBA" id="ARBA00022771"/>
    </source>
</evidence>
<feature type="domain" description="RING-type" evidence="21">
    <location>
        <begin position="39"/>
        <end position="77"/>
    </location>
</feature>
<dbReference type="GO" id="GO:0061630">
    <property type="term" value="F:ubiquitin protein ligase activity"/>
    <property type="evidence" value="ECO:0007669"/>
    <property type="project" value="UniProtKB-EC"/>
</dbReference>
<feature type="compositionally biased region" description="Pro residues" evidence="20">
    <location>
        <begin position="216"/>
        <end position="229"/>
    </location>
</feature>
<accession>A0A317SGV0</accession>
<dbReference type="Pfam" id="PF13923">
    <property type="entry name" value="zf-C3HC4_2"/>
    <property type="match status" value="1"/>
</dbReference>
<dbReference type="PANTHER" id="PTHR14134:SF2">
    <property type="entry name" value="E3 UBIQUITIN-PROTEIN LIGASE RAD18"/>
    <property type="match status" value="1"/>
</dbReference>
<dbReference type="GO" id="GO:0006513">
    <property type="term" value="P:protein monoubiquitination"/>
    <property type="evidence" value="ECO:0007669"/>
    <property type="project" value="InterPro"/>
</dbReference>
<comment type="catalytic activity">
    <reaction evidence="1">
        <text>S-ubiquitinyl-[E2 ubiquitin-conjugating enzyme]-L-cysteine + [acceptor protein]-L-lysine = [E2 ubiquitin-conjugating enzyme]-L-cysteine + N(6)-ubiquitinyl-[acceptor protein]-L-lysine.</text>
        <dbReference type="EC" id="2.3.2.27"/>
    </reaction>
</comment>
<dbReference type="GO" id="GO:0006281">
    <property type="term" value="P:DNA repair"/>
    <property type="evidence" value="ECO:0007669"/>
    <property type="project" value="UniProtKB-KW"/>
</dbReference>
<dbReference type="AlphaFoldDB" id="A0A317SGV0"/>
<dbReference type="InterPro" id="IPR003034">
    <property type="entry name" value="SAP_dom"/>
</dbReference>
<evidence type="ECO:0000256" key="13">
    <source>
        <dbReference type="ARBA" id="ARBA00023125"/>
    </source>
</evidence>
<dbReference type="InterPro" id="IPR039577">
    <property type="entry name" value="Rad18"/>
</dbReference>
<evidence type="ECO:0000256" key="5">
    <source>
        <dbReference type="ARBA" id="ARBA00012483"/>
    </source>
</evidence>
<keyword evidence="7" id="KW-0808">Transferase</keyword>
<dbReference type="InterPro" id="IPR001841">
    <property type="entry name" value="Znf_RING"/>
</dbReference>
<dbReference type="Proteomes" id="UP000246991">
    <property type="component" value="Unassembled WGS sequence"/>
</dbReference>
<name>A0A317SGV0_9PEZI</name>
<comment type="subcellular location">
    <subcellularLocation>
        <location evidence="2">Nucleus</location>
    </subcellularLocation>
</comment>
<evidence type="ECO:0000256" key="4">
    <source>
        <dbReference type="ARBA" id="ARBA00009506"/>
    </source>
</evidence>
<evidence type="ECO:0000256" key="8">
    <source>
        <dbReference type="ARBA" id="ARBA00022723"/>
    </source>
</evidence>
<evidence type="ECO:0000256" key="19">
    <source>
        <dbReference type="PROSITE-ProRule" id="PRU00175"/>
    </source>
</evidence>
<keyword evidence="12" id="KW-0862">Zinc</keyword>
<evidence type="ECO:0000259" key="22">
    <source>
        <dbReference type="PROSITE" id="PS50800"/>
    </source>
</evidence>
<dbReference type="Pfam" id="PF02037">
    <property type="entry name" value="SAP"/>
    <property type="match status" value="1"/>
</dbReference>
<evidence type="ECO:0000256" key="1">
    <source>
        <dbReference type="ARBA" id="ARBA00000900"/>
    </source>
</evidence>
<comment type="caution">
    <text evidence="23">The sequence shown here is derived from an EMBL/GenBank/DDBJ whole genome shotgun (WGS) entry which is preliminary data.</text>
</comment>
<dbReference type="FunFam" id="3.30.40.10:FF:000172">
    <property type="entry name" value="E3 ubiquitin-protein ligase RAD18"/>
    <property type="match status" value="1"/>
</dbReference>
<evidence type="ECO:0000256" key="20">
    <source>
        <dbReference type="SAM" id="MobiDB-lite"/>
    </source>
</evidence>
<reference evidence="23 24" key="1">
    <citation type="submission" date="2018-03" db="EMBL/GenBank/DDBJ databases">
        <title>Genomes of Pezizomycetes fungi and the evolution of truffles.</title>
        <authorList>
            <person name="Murat C."/>
            <person name="Payen T."/>
            <person name="Noel B."/>
            <person name="Kuo A."/>
            <person name="Martin F.M."/>
        </authorList>
    </citation>
    <scope>NUCLEOTIDE SEQUENCE [LARGE SCALE GENOMIC DNA]</scope>
    <source>
        <strain evidence="23">091103-1</strain>
    </source>
</reference>
<dbReference type="SUPFAM" id="SSF57850">
    <property type="entry name" value="RING/U-box"/>
    <property type="match status" value="1"/>
</dbReference>
<dbReference type="SMART" id="SM00184">
    <property type="entry name" value="RING"/>
    <property type="match status" value="1"/>
</dbReference>
<dbReference type="PANTHER" id="PTHR14134">
    <property type="entry name" value="E3 UBIQUITIN-PROTEIN LIGASE RAD18"/>
    <property type="match status" value="1"/>
</dbReference>
<evidence type="ECO:0000259" key="21">
    <source>
        <dbReference type="PROSITE" id="PS50089"/>
    </source>
</evidence>
<dbReference type="GO" id="GO:0097505">
    <property type="term" value="C:Rad6-Rad18 complex"/>
    <property type="evidence" value="ECO:0007669"/>
    <property type="project" value="TreeGrafter"/>
</dbReference>
<evidence type="ECO:0000256" key="16">
    <source>
        <dbReference type="ARBA" id="ARBA00031783"/>
    </source>
</evidence>
<keyword evidence="15" id="KW-0539">Nucleus</keyword>
<feature type="region of interest" description="Disordered" evidence="20">
    <location>
        <begin position="199"/>
        <end position="231"/>
    </location>
</feature>
<protein>
    <recommendedName>
        <fullName evidence="6">Postreplication repair E3 ubiquitin-protein ligase RAD18</fullName>
        <ecNumber evidence="5">2.3.2.27</ecNumber>
    </recommendedName>
    <alternativeName>
        <fullName evidence="17">Postreplication repair E3 ubiquitin-protein ligase rad18</fullName>
    </alternativeName>
    <alternativeName>
        <fullName evidence="16 18">RING-type E3 ubiquitin transferase RAD18</fullName>
    </alternativeName>
</protein>
<evidence type="ECO:0000313" key="23">
    <source>
        <dbReference type="EMBL" id="PWW72730.1"/>
    </source>
</evidence>
<dbReference type="InterPro" id="IPR013083">
    <property type="entry name" value="Znf_RING/FYVE/PHD"/>
</dbReference>
<evidence type="ECO:0000256" key="2">
    <source>
        <dbReference type="ARBA" id="ARBA00004123"/>
    </source>
</evidence>
<evidence type="ECO:0000313" key="24">
    <source>
        <dbReference type="Proteomes" id="UP000246991"/>
    </source>
</evidence>
<evidence type="ECO:0000256" key="17">
    <source>
        <dbReference type="ARBA" id="ARBA00074353"/>
    </source>
</evidence>
<evidence type="ECO:0000256" key="11">
    <source>
        <dbReference type="ARBA" id="ARBA00022786"/>
    </source>
</evidence>
<comment type="pathway">
    <text evidence="3">Protein modification; protein ubiquitination.</text>
</comment>
<feature type="non-terminal residue" evidence="23">
    <location>
        <position position="339"/>
    </location>
</feature>
<dbReference type="Gene3D" id="3.30.40.10">
    <property type="entry name" value="Zinc/RING finger domain, C3HC4 (zinc finger)"/>
    <property type="match status" value="1"/>
</dbReference>
<dbReference type="GO" id="GO:0005634">
    <property type="term" value="C:nucleus"/>
    <property type="evidence" value="ECO:0007669"/>
    <property type="project" value="UniProtKB-SubCell"/>
</dbReference>
<evidence type="ECO:0000256" key="12">
    <source>
        <dbReference type="ARBA" id="ARBA00022833"/>
    </source>
</evidence>
<evidence type="ECO:0000256" key="6">
    <source>
        <dbReference type="ARBA" id="ARBA00015551"/>
    </source>
</evidence>
<proteinExistence type="inferred from homology"/>
<dbReference type="GO" id="GO:0006301">
    <property type="term" value="P:DNA damage tolerance"/>
    <property type="evidence" value="ECO:0007669"/>
    <property type="project" value="InterPro"/>
</dbReference>
<dbReference type="PROSITE" id="PS50800">
    <property type="entry name" value="SAP"/>
    <property type="match status" value="1"/>
</dbReference>
<evidence type="ECO:0000256" key="3">
    <source>
        <dbReference type="ARBA" id="ARBA00004906"/>
    </source>
</evidence>
<keyword evidence="13" id="KW-0238">DNA-binding</keyword>
<keyword evidence="9" id="KW-0227">DNA damage</keyword>
<comment type="similarity">
    <text evidence="4">Belongs to the RAD18 family.</text>
</comment>
<dbReference type="GO" id="GO:0003697">
    <property type="term" value="F:single-stranded DNA binding"/>
    <property type="evidence" value="ECO:0007669"/>
    <property type="project" value="InterPro"/>
</dbReference>
<keyword evidence="8" id="KW-0479">Metal-binding</keyword>
<keyword evidence="10 19" id="KW-0863">Zinc-finger</keyword>
<keyword evidence="14" id="KW-0234">DNA repair</keyword>
<gene>
    <name evidence="23" type="ORF">C7212DRAFT_301544</name>
</gene>
<keyword evidence="11" id="KW-0833">Ubl conjugation pathway</keyword>
<dbReference type="OrthoDB" id="9049620at2759"/>
<dbReference type="GO" id="GO:0008270">
    <property type="term" value="F:zinc ion binding"/>
    <property type="evidence" value="ECO:0007669"/>
    <property type="project" value="UniProtKB-KW"/>
</dbReference>
<organism evidence="23 24">
    <name type="scientific">Tuber magnatum</name>
    <name type="common">white Piedmont truffle</name>
    <dbReference type="NCBI Taxonomy" id="42249"/>
    <lineage>
        <taxon>Eukaryota</taxon>
        <taxon>Fungi</taxon>
        <taxon>Dikarya</taxon>
        <taxon>Ascomycota</taxon>
        <taxon>Pezizomycotina</taxon>
        <taxon>Pezizomycetes</taxon>
        <taxon>Pezizales</taxon>
        <taxon>Tuberaceae</taxon>
        <taxon>Tuber</taxon>
    </lineage>
</organism>